<gene>
    <name evidence="1" type="ORF">HPB47_028089</name>
</gene>
<evidence type="ECO:0000313" key="2">
    <source>
        <dbReference type="Proteomes" id="UP000805193"/>
    </source>
</evidence>
<evidence type="ECO:0000313" key="1">
    <source>
        <dbReference type="EMBL" id="KAG0424722.1"/>
    </source>
</evidence>
<proteinExistence type="predicted"/>
<organism evidence="1 2">
    <name type="scientific">Ixodes persulcatus</name>
    <name type="common">Taiga tick</name>
    <dbReference type="NCBI Taxonomy" id="34615"/>
    <lineage>
        <taxon>Eukaryota</taxon>
        <taxon>Metazoa</taxon>
        <taxon>Ecdysozoa</taxon>
        <taxon>Arthropoda</taxon>
        <taxon>Chelicerata</taxon>
        <taxon>Arachnida</taxon>
        <taxon>Acari</taxon>
        <taxon>Parasitiformes</taxon>
        <taxon>Ixodida</taxon>
        <taxon>Ixodoidea</taxon>
        <taxon>Ixodidae</taxon>
        <taxon>Ixodinae</taxon>
        <taxon>Ixodes</taxon>
    </lineage>
</organism>
<dbReference type="Proteomes" id="UP000805193">
    <property type="component" value="Unassembled WGS sequence"/>
</dbReference>
<keyword evidence="2" id="KW-1185">Reference proteome</keyword>
<accession>A0AC60PUB2</accession>
<name>A0AC60PUB2_IXOPE</name>
<reference evidence="1 2" key="1">
    <citation type="journal article" date="2020" name="Cell">
        <title>Large-Scale Comparative Analyses of Tick Genomes Elucidate Their Genetic Diversity and Vector Capacities.</title>
        <authorList>
            <consortium name="Tick Genome and Microbiome Consortium (TIGMIC)"/>
            <person name="Jia N."/>
            <person name="Wang J."/>
            <person name="Shi W."/>
            <person name="Du L."/>
            <person name="Sun Y."/>
            <person name="Zhan W."/>
            <person name="Jiang J.F."/>
            <person name="Wang Q."/>
            <person name="Zhang B."/>
            <person name="Ji P."/>
            <person name="Bell-Sakyi L."/>
            <person name="Cui X.M."/>
            <person name="Yuan T.T."/>
            <person name="Jiang B.G."/>
            <person name="Yang W.F."/>
            <person name="Lam T.T."/>
            <person name="Chang Q.C."/>
            <person name="Ding S.J."/>
            <person name="Wang X.J."/>
            <person name="Zhu J.G."/>
            <person name="Ruan X.D."/>
            <person name="Zhao L."/>
            <person name="Wei J.T."/>
            <person name="Ye R.Z."/>
            <person name="Que T.C."/>
            <person name="Du C.H."/>
            <person name="Zhou Y.H."/>
            <person name="Cheng J.X."/>
            <person name="Dai P.F."/>
            <person name="Guo W.B."/>
            <person name="Han X.H."/>
            <person name="Huang E.J."/>
            <person name="Li L.F."/>
            <person name="Wei W."/>
            <person name="Gao Y.C."/>
            <person name="Liu J.Z."/>
            <person name="Shao H.Z."/>
            <person name="Wang X."/>
            <person name="Wang C.C."/>
            <person name="Yang T.C."/>
            <person name="Huo Q.B."/>
            <person name="Li W."/>
            <person name="Chen H.Y."/>
            <person name="Chen S.E."/>
            <person name="Zhou L.G."/>
            <person name="Ni X.B."/>
            <person name="Tian J.H."/>
            <person name="Sheng Y."/>
            <person name="Liu T."/>
            <person name="Pan Y.S."/>
            <person name="Xia L.Y."/>
            <person name="Li J."/>
            <person name="Zhao F."/>
            <person name="Cao W.C."/>
        </authorList>
    </citation>
    <scope>NUCLEOTIDE SEQUENCE [LARGE SCALE GENOMIC DNA]</scope>
    <source>
        <strain evidence="1">Iper-2018</strain>
    </source>
</reference>
<dbReference type="EMBL" id="JABSTQ010009945">
    <property type="protein sequence ID" value="KAG0424722.1"/>
    <property type="molecule type" value="Genomic_DNA"/>
</dbReference>
<sequence length="147" mass="17047">MALAAVFHVACNRWRRRRSLSFWPFAEPRAVYDKERGTFKTNRQDRLFLGPPCCHVFGFLYQHVYGKDAILRAASSGKATKKKNLKTTPYEKLEEALYTWFMDMRAKNTPISGKWNCSCLQRAHRLREVCASAFDEALAVEDHQLLS</sequence>
<comment type="caution">
    <text evidence="1">The sequence shown here is derived from an EMBL/GenBank/DDBJ whole genome shotgun (WGS) entry which is preliminary data.</text>
</comment>
<protein>
    <submittedName>
        <fullName evidence="1">Uncharacterized protein</fullName>
    </submittedName>
</protein>